<evidence type="ECO:0000256" key="2">
    <source>
        <dbReference type="ARBA" id="ARBA00023002"/>
    </source>
</evidence>
<evidence type="ECO:0000256" key="3">
    <source>
        <dbReference type="ARBA" id="ARBA00023027"/>
    </source>
</evidence>
<keyword evidence="7" id="KW-1185">Reference proteome</keyword>
<dbReference type="Pfam" id="PF00465">
    <property type="entry name" value="Fe-ADH"/>
    <property type="match status" value="1"/>
</dbReference>
<dbReference type="PANTHER" id="PTHR11496">
    <property type="entry name" value="ALCOHOL DEHYDROGENASE"/>
    <property type="match status" value="1"/>
</dbReference>
<dbReference type="Pfam" id="PF25137">
    <property type="entry name" value="ADH_Fe_C"/>
    <property type="match status" value="1"/>
</dbReference>
<dbReference type="InterPro" id="IPR034786">
    <property type="entry name" value="MAR"/>
</dbReference>
<dbReference type="EC" id="1.3.1.32" evidence="6"/>
<dbReference type="RefSeq" id="WP_377850744.1">
    <property type="nucleotide sequence ID" value="NZ_JBHLZU010000005.1"/>
</dbReference>
<accession>A0ABV5ZRU2</accession>
<reference evidence="6 7" key="1">
    <citation type="submission" date="2024-09" db="EMBL/GenBank/DDBJ databases">
        <authorList>
            <person name="Sun Q."/>
            <person name="Mori K."/>
        </authorList>
    </citation>
    <scope>NUCLEOTIDE SEQUENCE [LARGE SCALE GENOMIC DNA]</scope>
    <source>
        <strain evidence="6 7">TBRC 7907</strain>
    </source>
</reference>
<dbReference type="InterPro" id="IPR001670">
    <property type="entry name" value="ADH_Fe/GldA"/>
</dbReference>
<dbReference type="PANTHER" id="PTHR11496:SF102">
    <property type="entry name" value="ALCOHOL DEHYDROGENASE 4"/>
    <property type="match status" value="1"/>
</dbReference>
<dbReference type="EMBL" id="JBHLZU010000005">
    <property type="protein sequence ID" value="MFB9903603.1"/>
    <property type="molecule type" value="Genomic_DNA"/>
</dbReference>
<gene>
    <name evidence="6" type="ORF">ACFFQA_06615</name>
</gene>
<comment type="caution">
    <text evidence="6">The sequence shown here is derived from an EMBL/GenBank/DDBJ whole genome shotgun (WGS) entry which is preliminary data.</text>
</comment>
<feature type="domain" description="Alcohol dehydrogenase iron-type/glycerol dehydrogenase GldA" evidence="4">
    <location>
        <begin position="10"/>
        <end position="151"/>
    </location>
</feature>
<evidence type="ECO:0000259" key="4">
    <source>
        <dbReference type="Pfam" id="PF00465"/>
    </source>
</evidence>
<dbReference type="GO" id="GO:0018506">
    <property type="term" value="F:maleylacetate reductase activity"/>
    <property type="evidence" value="ECO:0007669"/>
    <property type="project" value="UniProtKB-EC"/>
</dbReference>
<proteinExistence type="inferred from homology"/>
<evidence type="ECO:0000313" key="7">
    <source>
        <dbReference type="Proteomes" id="UP001589693"/>
    </source>
</evidence>
<dbReference type="InterPro" id="IPR056798">
    <property type="entry name" value="ADH_Fe_C"/>
</dbReference>
<evidence type="ECO:0000256" key="1">
    <source>
        <dbReference type="ARBA" id="ARBA00007358"/>
    </source>
</evidence>
<sequence>MRAFRYESLPGRVVFGVGASRTALAEEVTARRVLVLATKRGLPLARELTAPLGNRVVGEFTDVREHVPVEIAEQARTHAKELDADCLLSIGGGSTVGTAKAVALELRLPIVAVPTTYAGSEMTPVWGMTENSSKRTGRSTDVLPELVVYDPALTTDLPPDITATSAMNAMAHSVEGVYAAGANPVSSLMAVDSVRALATGLPTAVADGSDLTARTELLYGAYLAGAVFAVAGSGPHHKICHVLGGAYGLPHAATHSVMLPHVAELMEGPALIPVADALGATTAAQGLRELATHVGAPTSLVGIGFDKRKLGEAAALVAERVSVSEVDIRSLLAAAL</sequence>
<keyword evidence="3" id="KW-0520">NAD</keyword>
<evidence type="ECO:0000313" key="6">
    <source>
        <dbReference type="EMBL" id="MFB9903603.1"/>
    </source>
</evidence>
<dbReference type="CDD" id="cd08177">
    <property type="entry name" value="MAR"/>
    <property type="match status" value="1"/>
</dbReference>
<dbReference type="Proteomes" id="UP001589693">
    <property type="component" value="Unassembled WGS sequence"/>
</dbReference>
<dbReference type="SUPFAM" id="SSF56796">
    <property type="entry name" value="Dehydroquinate synthase-like"/>
    <property type="match status" value="1"/>
</dbReference>
<organism evidence="6 7">
    <name type="scientific">Allokutzneria oryzae</name>
    <dbReference type="NCBI Taxonomy" id="1378989"/>
    <lineage>
        <taxon>Bacteria</taxon>
        <taxon>Bacillati</taxon>
        <taxon>Actinomycetota</taxon>
        <taxon>Actinomycetes</taxon>
        <taxon>Pseudonocardiales</taxon>
        <taxon>Pseudonocardiaceae</taxon>
        <taxon>Allokutzneria</taxon>
    </lineage>
</organism>
<name>A0ABV5ZRU2_9PSEU</name>
<evidence type="ECO:0000259" key="5">
    <source>
        <dbReference type="Pfam" id="PF25137"/>
    </source>
</evidence>
<dbReference type="Gene3D" id="1.20.1090.10">
    <property type="entry name" value="Dehydroquinate synthase-like - alpha domain"/>
    <property type="match status" value="1"/>
</dbReference>
<keyword evidence="2 6" id="KW-0560">Oxidoreductase</keyword>
<dbReference type="Gene3D" id="3.40.50.1970">
    <property type="match status" value="1"/>
</dbReference>
<comment type="similarity">
    <text evidence="1">Belongs to the iron-containing alcohol dehydrogenase family.</text>
</comment>
<feature type="domain" description="Fe-containing alcohol dehydrogenase-like C-terminal" evidence="5">
    <location>
        <begin position="162"/>
        <end position="319"/>
    </location>
</feature>
<protein>
    <submittedName>
        <fullName evidence="6">Maleylacetate reductase</fullName>
        <ecNumber evidence="6">1.3.1.32</ecNumber>
    </submittedName>
</protein>
<dbReference type="InterPro" id="IPR039697">
    <property type="entry name" value="Alcohol_dehydrogenase_Fe"/>
</dbReference>